<keyword evidence="2" id="KW-0472">Membrane</keyword>
<feature type="compositionally biased region" description="Low complexity" evidence="1">
    <location>
        <begin position="253"/>
        <end position="266"/>
    </location>
</feature>
<dbReference type="SUPFAM" id="SSF47413">
    <property type="entry name" value="lambda repressor-like DNA-binding domains"/>
    <property type="match status" value="1"/>
</dbReference>
<evidence type="ECO:0000313" key="4">
    <source>
        <dbReference type="Proteomes" id="UP000241639"/>
    </source>
</evidence>
<feature type="compositionally biased region" description="Polar residues" evidence="1">
    <location>
        <begin position="103"/>
        <end position="112"/>
    </location>
</feature>
<protein>
    <submittedName>
        <fullName evidence="3">Helix-turn-helix protein</fullName>
    </submittedName>
</protein>
<dbReference type="PANTHER" id="PTHR34475">
    <property type="match status" value="1"/>
</dbReference>
<keyword evidence="2" id="KW-1133">Transmembrane helix</keyword>
<dbReference type="Proteomes" id="UP000241639">
    <property type="component" value="Unassembled WGS sequence"/>
</dbReference>
<feature type="compositionally biased region" description="Basic and acidic residues" evidence="1">
    <location>
        <begin position="123"/>
        <end position="134"/>
    </location>
</feature>
<dbReference type="PANTHER" id="PTHR34475:SF1">
    <property type="entry name" value="CYTOSKELETON PROTEIN RODZ"/>
    <property type="match status" value="1"/>
</dbReference>
<keyword evidence="2" id="KW-0812">Transmembrane</keyword>
<dbReference type="InterPro" id="IPR001387">
    <property type="entry name" value="Cro/C1-type_HTH"/>
</dbReference>
<dbReference type="RefSeq" id="WP_170105549.1">
    <property type="nucleotide sequence ID" value="NZ_PZZP01000002.1"/>
</dbReference>
<keyword evidence="4" id="KW-1185">Reference proteome</keyword>
<feature type="compositionally biased region" description="Polar residues" evidence="1">
    <location>
        <begin position="156"/>
        <end position="169"/>
    </location>
</feature>
<dbReference type="AlphaFoldDB" id="A0A2T4Z3P4"/>
<reference evidence="3 4" key="1">
    <citation type="submission" date="2018-04" db="EMBL/GenBank/DDBJ databases">
        <title>Genomic Encyclopedia of Archaeal and Bacterial Type Strains, Phase II (KMG-II): from individual species to whole genera.</title>
        <authorList>
            <person name="Goeker M."/>
        </authorList>
    </citation>
    <scope>NUCLEOTIDE SEQUENCE [LARGE SCALE GENOMIC DNA]</scope>
    <source>
        <strain evidence="3 4">DSM 45169</strain>
    </source>
</reference>
<dbReference type="GO" id="GO:0003677">
    <property type="term" value="F:DNA binding"/>
    <property type="evidence" value="ECO:0007669"/>
    <property type="project" value="InterPro"/>
</dbReference>
<feature type="region of interest" description="Disordered" evidence="1">
    <location>
        <begin position="361"/>
        <end position="393"/>
    </location>
</feature>
<feature type="region of interest" description="Disordered" evidence="1">
    <location>
        <begin position="103"/>
        <end position="320"/>
    </location>
</feature>
<dbReference type="Pfam" id="PF13413">
    <property type="entry name" value="HTH_25"/>
    <property type="match status" value="1"/>
</dbReference>
<gene>
    <name evidence="3" type="ORF">C8J48_2835</name>
</gene>
<feature type="compositionally biased region" description="Polar residues" evidence="1">
    <location>
        <begin position="364"/>
        <end position="386"/>
    </location>
</feature>
<sequence length="493" mass="54593">MWVEIGNQLRQARESSGLSFKEIQEKTQIDTVSLNALESGDFDKIGSAFTVRSYIRAYAKQVGLEPTYLLKRYRPDQTGMMQAVDLQGTAQYHLAALNSDNVQETDSFKTLPTTPPSNDDEYDPFKNHPDRQYDNQEEAYDPYASMSSHSDEKVPSRSTGKRQSLSRDSGLQLPAKKSNTGKFPPIETDPTRSDRYSEQGTSESSRSSRIRRGGYDHEPIPDTGWEGYQETAASEEEISGWNSIEPLSRSDRNSTLSRRSSTTMPSVGEGGWDEMSTLSRSRSGRERAVPPSEPIANPPALLNHANDQRGLSRSGRRKQVVDRGKKAGMWIAQKKWTYVAIAVAILLIPMSVLAYNSIKEPSDSEASANPDQNNTVNSTGTETGDASQEGKASVVTVNQSSTLGEYKLSQPDTIAIKFKALGNGSWIQIREEQNPDAPYIKDFTLQPGEEFPYNHAQNASNDVWITIGQPENVAITINGQDVETVKSVHVARE</sequence>
<name>A0A2T4Z3P4_9BACL</name>
<feature type="transmembrane region" description="Helical" evidence="2">
    <location>
        <begin position="336"/>
        <end position="355"/>
    </location>
</feature>
<dbReference type="Gene3D" id="1.10.260.40">
    <property type="entry name" value="lambda repressor-like DNA-binding domains"/>
    <property type="match status" value="1"/>
</dbReference>
<comment type="caution">
    <text evidence="3">The sequence shown here is derived from an EMBL/GenBank/DDBJ whole genome shotgun (WGS) entry which is preliminary data.</text>
</comment>
<evidence type="ECO:0000313" key="3">
    <source>
        <dbReference type="EMBL" id="PTM56513.1"/>
    </source>
</evidence>
<organism evidence="3 4">
    <name type="scientific">Desmospora activa DSM 45169</name>
    <dbReference type="NCBI Taxonomy" id="1121389"/>
    <lineage>
        <taxon>Bacteria</taxon>
        <taxon>Bacillati</taxon>
        <taxon>Bacillota</taxon>
        <taxon>Bacilli</taxon>
        <taxon>Bacillales</taxon>
        <taxon>Thermoactinomycetaceae</taxon>
        <taxon>Desmospora</taxon>
    </lineage>
</organism>
<proteinExistence type="predicted"/>
<dbReference type="EMBL" id="PZZP01000002">
    <property type="protein sequence ID" value="PTM56513.1"/>
    <property type="molecule type" value="Genomic_DNA"/>
</dbReference>
<dbReference type="InterPro" id="IPR050400">
    <property type="entry name" value="Bact_Cytoskel_RodZ"/>
</dbReference>
<evidence type="ECO:0000256" key="2">
    <source>
        <dbReference type="SAM" id="Phobius"/>
    </source>
</evidence>
<evidence type="ECO:0000256" key="1">
    <source>
        <dbReference type="SAM" id="MobiDB-lite"/>
    </source>
</evidence>
<dbReference type="CDD" id="cd00093">
    <property type="entry name" value="HTH_XRE"/>
    <property type="match status" value="1"/>
</dbReference>
<accession>A0A2T4Z3P4</accession>
<dbReference type="InterPro" id="IPR010982">
    <property type="entry name" value="Lambda_DNA-bd_dom_sf"/>
</dbReference>